<dbReference type="Pfam" id="PF01381">
    <property type="entry name" value="HTH_3"/>
    <property type="match status" value="1"/>
</dbReference>
<dbReference type="SMART" id="SM00530">
    <property type="entry name" value="HTH_XRE"/>
    <property type="match status" value="1"/>
</dbReference>
<sequence>MYTNNPTKNNQITRLFESMDTNDKEIREAFGRHLKLIREGKKIRSGKSISLRRLEQLSGIDFSQIHRIEKGSTSPTLVTLYALANGLDVTLANLVEFEK</sequence>
<dbReference type="InterPro" id="IPR010982">
    <property type="entry name" value="Lambda_DNA-bd_dom_sf"/>
</dbReference>
<evidence type="ECO:0000313" key="3">
    <source>
        <dbReference type="Proteomes" id="UP000282423"/>
    </source>
</evidence>
<proteinExistence type="predicted"/>
<protein>
    <submittedName>
        <fullName evidence="2">XRE family transcriptional regulator</fullName>
    </submittedName>
</protein>
<dbReference type="AlphaFoldDB" id="A0A420W160"/>
<gene>
    <name evidence="2" type="ORF">D7322_05730</name>
</gene>
<dbReference type="Gene3D" id="1.10.260.40">
    <property type="entry name" value="lambda repressor-like DNA-binding domains"/>
    <property type="match status" value="1"/>
</dbReference>
<name>A0A420W160_9SPHI</name>
<dbReference type="GO" id="GO:0003677">
    <property type="term" value="F:DNA binding"/>
    <property type="evidence" value="ECO:0007669"/>
    <property type="project" value="InterPro"/>
</dbReference>
<dbReference type="CDD" id="cd00093">
    <property type="entry name" value="HTH_XRE"/>
    <property type="match status" value="1"/>
</dbReference>
<comment type="caution">
    <text evidence="2">The sequence shown here is derived from an EMBL/GenBank/DDBJ whole genome shotgun (WGS) entry which is preliminary data.</text>
</comment>
<organism evidence="2 3">
    <name type="scientific">Sphingobacterium puteale</name>
    <dbReference type="NCBI Taxonomy" id="2420510"/>
    <lineage>
        <taxon>Bacteria</taxon>
        <taxon>Pseudomonadati</taxon>
        <taxon>Bacteroidota</taxon>
        <taxon>Sphingobacteriia</taxon>
        <taxon>Sphingobacteriales</taxon>
        <taxon>Sphingobacteriaceae</taxon>
        <taxon>Sphingobacterium</taxon>
    </lineage>
</organism>
<dbReference type="InterPro" id="IPR001387">
    <property type="entry name" value="Cro/C1-type_HTH"/>
</dbReference>
<dbReference type="PROSITE" id="PS50943">
    <property type="entry name" value="HTH_CROC1"/>
    <property type="match status" value="1"/>
</dbReference>
<keyword evidence="3" id="KW-1185">Reference proteome</keyword>
<evidence type="ECO:0000313" key="2">
    <source>
        <dbReference type="EMBL" id="RKO72303.1"/>
    </source>
</evidence>
<feature type="domain" description="HTH cro/C1-type" evidence="1">
    <location>
        <begin position="41"/>
        <end position="94"/>
    </location>
</feature>
<reference evidence="2 3" key="1">
    <citation type="submission" date="2018-10" db="EMBL/GenBank/DDBJ databases">
        <title>Sphingobacterium sp. M05W1-28.</title>
        <authorList>
            <person name="Cai H."/>
        </authorList>
    </citation>
    <scope>NUCLEOTIDE SEQUENCE [LARGE SCALE GENOMIC DNA]</scope>
    <source>
        <strain evidence="2 3">M05W1-28</strain>
    </source>
</reference>
<dbReference type="Proteomes" id="UP000282423">
    <property type="component" value="Unassembled WGS sequence"/>
</dbReference>
<evidence type="ECO:0000259" key="1">
    <source>
        <dbReference type="PROSITE" id="PS50943"/>
    </source>
</evidence>
<accession>A0A420W160</accession>
<dbReference type="EMBL" id="RBWS01000005">
    <property type="protein sequence ID" value="RKO72303.1"/>
    <property type="molecule type" value="Genomic_DNA"/>
</dbReference>
<dbReference type="SUPFAM" id="SSF47413">
    <property type="entry name" value="lambda repressor-like DNA-binding domains"/>
    <property type="match status" value="1"/>
</dbReference>